<proteinExistence type="predicted"/>
<keyword evidence="1" id="KW-0472">Membrane</keyword>
<comment type="caution">
    <text evidence="2">The sequence shown here is derived from an EMBL/GenBank/DDBJ whole genome shotgun (WGS) entry which is preliminary data.</text>
</comment>
<sequence>GYNRWFNKDEEDYKRAFELFHKASGILQEESISGLIDIPDFEISVRIMFRQAIDRRRRKLHKKIFLFKKTLERDSRYLDRFPYKGVLSPKDFKLNEDFESLIEHAKKTVDSKTPRSFQDFQSIIENLSEKSEKIASNQNRLEIIKNILFALECLLKILRFFFITGTTTTVIVTLFLILFRGVESSLSSITATDFIIFLKYGFFAGLFSGVLGTAIWIKKRFTKLYEKIDI</sequence>
<organism evidence="2">
    <name type="scientific">marine sediment metagenome</name>
    <dbReference type="NCBI Taxonomy" id="412755"/>
    <lineage>
        <taxon>unclassified sequences</taxon>
        <taxon>metagenomes</taxon>
        <taxon>ecological metagenomes</taxon>
    </lineage>
</organism>
<protein>
    <submittedName>
        <fullName evidence="2">Uncharacterized protein</fullName>
    </submittedName>
</protein>
<dbReference type="AlphaFoldDB" id="X0X8N5"/>
<feature type="transmembrane region" description="Helical" evidence="1">
    <location>
        <begin position="160"/>
        <end position="182"/>
    </location>
</feature>
<evidence type="ECO:0000256" key="1">
    <source>
        <dbReference type="SAM" id="Phobius"/>
    </source>
</evidence>
<feature type="non-terminal residue" evidence="2">
    <location>
        <position position="1"/>
    </location>
</feature>
<keyword evidence="1" id="KW-1133">Transmembrane helix</keyword>
<feature type="transmembrane region" description="Helical" evidence="1">
    <location>
        <begin position="194"/>
        <end position="217"/>
    </location>
</feature>
<name>X0X8N5_9ZZZZ</name>
<dbReference type="EMBL" id="BARS01043433">
    <property type="protein sequence ID" value="GAG39554.1"/>
    <property type="molecule type" value="Genomic_DNA"/>
</dbReference>
<keyword evidence="1" id="KW-0812">Transmembrane</keyword>
<evidence type="ECO:0000313" key="2">
    <source>
        <dbReference type="EMBL" id="GAG39554.1"/>
    </source>
</evidence>
<gene>
    <name evidence="2" type="ORF">S01H1_65756</name>
</gene>
<accession>X0X8N5</accession>
<reference evidence="2" key="1">
    <citation type="journal article" date="2014" name="Front. Microbiol.">
        <title>High frequency of phylogenetically diverse reductive dehalogenase-homologous genes in deep subseafloor sedimentary metagenomes.</title>
        <authorList>
            <person name="Kawai M."/>
            <person name="Futagami T."/>
            <person name="Toyoda A."/>
            <person name="Takaki Y."/>
            <person name="Nishi S."/>
            <person name="Hori S."/>
            <person name="Arai W."/>
            <person name="Tsubouchi T."/>
            <person name="Morono Y."/>
            <person name="Uchiyama I."/>
            <person name="Ito T."/>
            <person name="Fujiyama A."/>
            <person name="Inagaki F."/>
            <person name="Takami H."/>
        </authorList>
    </citation>
    <scope>NUCLEOTIDE SEQUENCE</scope>
    <source>
        <strain evidence="2">Expedition CK06-06</strain>
    </source>
</reference>